<dbReference type="Pfam" id="PF07811">
    <property type="entry name" value="TadE"/>
    <property type="match status" value="1"/>
</dbReference>
<gene>
    <name evidence="3" type="ORF">C1N32_05470</name>
</gene>
<keyword evidence="1" id="KW-0812">Transmembrane</keyword>
<feature type="transmembrane region" description="Helical" evidence="1">
    <location>
        <begin position="9"/>
        <end position="28"/>
    </location>
</feature>
<accession>A0A2J8I4U0</accession>
<proteinExistence type="predicted"/>
<evidence type="ECO:0000313" key="3">
    <source>
        <dbReference type="EMBL" id="PNI05552.1"/>
    </source>
</evidence>
<keyword evidence="1" id="KW-0472">Membrane</keyword>
<comment type="caution">
    <text evidence="3">The sequence shown here is derived from an EMBL/GenBank/DDBJ whole genome shotgun (WGS) entry which is preliminary data.</text>
</comment>
<dbReference type="OrthoDB" id="6555614at2"/>
<name>A0A2J8I4U0_VIBDI</name>
<feature type="domain" description="TadE-like" evidence="2">
    <location>
        <begin position="7"/>
        <end position="43"/>
    </location>
</feature>
<organism evidence="3 4">
    <name type="scientific">Vibrio diazotrophicus</name>
    <dbReference type="NCBI Taxonomy" id="685"/>
    <lineage>
        <taxon>Bacteria</taxon>
        <taxon>Pseudomonadati</taxon>
        <taxon>Pseudomonadota</taxon>
        <taxon>Gammaproteobacteria</taxon>
        <taxon>Vibrionales</taxon>
        <taxon>Vibrionaceae</taxon>
        <taxon>Vibrio</taxon>
    </lineage>
</organism>
<dbReference type="EMBL" id="POSK01000003">
    <property type="protein sequence ID" value="PNI05552.1"/>
    <property type="molecule type" value="Genomic_DNA"/>
</dbReference>
<sequence length="154" mass="17877">MRTKQKGSFVIEAAIGIPILFMIIFTWIEYCILIYSMSMTDHAFTRAVMYAKKLSSGQNYELVAKNKMLEARGAYSYVIRENNVTINIRYFQDFSALSGCRGNDVTTCYGATNVPYAMPIAIYELKYLYQPLFSIWLPEIPIRREIMTIQEYQI</sequence>
<dbReference type="Proteomes" id="UP000236449">
    <property type="component" value="Unassembled WGS sequence"/>
</dbReference>
<evidence type="ECO:0000259" key="2">
    <source>
        <dbReference type="Pfam" id="PF07811"/>
    </source>
</evidence>
<dbReference type="AlphaFoldDB" id="A0A2J8I4U0"/>
<dbReference type="InterPro" id="IPR012495">
    <property type="entry name" value="TadE-like_dom"/>
</dbReference>
<reference evidence="3 4" key="1">
    <citation type="submission" date="2018-01" db="EMBL/GenBank/DDBJ databases">
        <title>Draft genome sequences of six Vibrio diazotrophicus strains isolated from deep-sea sediments of the Baltic Sea.</title>
        <authorList>
            <person name="Castillo D."/>
            <person name="Vandieken V."/>
            <person name="Chiang O."/>
            <person name="Middelboe M."/>
        </authorList>
    </citation>
    <scope>NUCLEOTIDE SEQUENCE [LARGE SCALE GENOMIC DNA]</scope>
    <source>
        <strain evidence="3 4">60.27F</strain>
    </source>
</reference>
<keyword evidence="1" id="KW-1133">Transmembrane helix</keyword>
<dbReference type="RefSeq" id="WP_102965631.1">
    <property type="nucleotide sequence ID" value="NZ_POSK01000003.1"/>
</dbReference>
<protein>
    <submittedName>
        <fullName evidence="3">Pilus assembly protein TadE</fullName>
    </submittedName>
</protein>
<evidence type="ECO:0000256" key="1">
    <source>
        <dbReference type="SAM" id="Phobius"/>
    </source>
</evidence>
<evidence type="ECO:0000313" key="4">
    <source>
        <dbReference type="Proteomes" id="UP000236449"/>
    </source>
</evidence>